<dbReference type="Pfam" id="PF16815">
    <property type="entry name" value="HRI1"/>
    <property type="match status" value="1"/>
</dbReference>
<comment type="subcellular location">
    <subcellularLocation>
        <location evidence="2">Cytoplasm</location>
    </subcellularLocation>
    <subcellularLocation>
        <location evidence="1">Nucleus</location>
    </subcellularLocation>
</comment>
<reference evidence="7" key="1">
    <citation type="journal article" date="2020" name="bioRxiv">
        <title>Whole genome comparisons of ergot fungi reveals the divergence and evolution of species within the genus Claviceps are the result of varying mechanisms driving genome evolution and host range expansion.</title>
        <authorList>
            <person name="Wyka S.A."/>
            <person name="Mondo S.J."/>
            <person name="Liu M."/>
            <person name="Dettman J."/>
            <person name="Nalam V."/>
            <person name="Broders K.D."/>
        </authorList>
    </citation>
    <scope>NUCLEOTIDE SEQUENCE</scope>
    <source>
        <strain evidence="7">CCC 602</strain>
    </source>
</reference>
<accession>A0A9P7SYQ1</accession>
<keyword evidence="6" id="KW-0539">Nucleus</keyword>
<dbReference type="Gene3D" id="2.40.128.320">
    <property type="entry name" value="Protein HRI1, N-terminal domain"/>
    <property type="match status" value="1"/>
</dbReference>
<evidence type="ECO:0000313" key="8">
    <source>
        <dbReference type="Proteomes" id="UP000748025"/>
    </source>
</evidence>
<evidence type="ECO:0000256" key="1">
    <source>
        <dbReference type="ARBA" id="ARBA00004123"/>
    </source>
</evidence>
<evidence type="ECO:0000256" key="5">
    <source>
        <dbReference type="ARBA" id="ARBA00022490"/>
    </source>
</evidence>
<dbReference type="InterPro" id="IPR038744">
    <property type="entry name" value="Hri1_N"/>
</dbReference>
<gene>
    <name evidence="7" type="ORF">E4U43_006273</name>
</gene>
<dbReference type="AlphaFoldDB" id="A0A9P7SYQ1"/>
<evidence type="ECO:0000256" key="6">
    <source>
        <dbReference type="ARBA" id="ARBA00023242"/>
    </source>
</evidence>
<evidence type="ECO:0000256" key="3">
    <source>
        <dbReference type="ARBA" id="ARBA00005229"/>
    </source>
</evidence>
<proteinExistence type="inferred from homology"/>
<protein>
    <recommendedName>
        <fullName evidence="4">Protein HRI1</fullName>
    </recommendedName>
</protein>
<keyword evidence="5" id="KW-0963">Cytoplasm</keyword>
<dbReference type="EMBL" id="SRPW01000431">
    <property type="protein sequence ID" value="KAG6014683.1"/>
    <property type="molecule type" value="Genomic_DNA"/>
</dbReference>
<evidence type="ECO:0000313" key="7">
    <source>
        <dbReference type="EMBL" id="KAG6014683.1"/>
    </source>
</evidence>
<sequence length="242" mass="27161">MPGTLSIRKSIRWIPGPEQAHEPTSTMVLTSPEGRFVDVRVLKGEGGTIEQDIPPSRLDWAIAGTSSSQTIHVPAQDKNKTTTIRRCRFEHWLDSRTSSAAPDQGDMYQQQDGTTLEIGRMVNPETGLETDYEEVWWDEEHHTEPGSQECVVLRYEKENESQDEDEDEGGMVVRLGEHAQAFVKRGGEMAVGRWRMMEGKPSCVVGMGSMDWMPGEAVFTRRFDVGETCWTGGVMWVVVEVA</sequence>
<dbReference type="GO" id="GO:0005737">
    <property type="term" value="C:cytoplasm"/>
    <property type="evidence" value="ECO:0007669"/>
    <property type="project" value="UniProtKB-SubCell"/>
</dbReference>
<comment type="similarity">
    <text evidence="3">Belongs to the HRI1 family.</text>
</comment>
<dbReference type="OrthoDB" id="4045395at2759"/>
<dbReference type="GO" id="GO:0005634">
    <property type="term" value="C:nucleus"/>
    <property type="evidence" value="ECO:0007669"/>
    <property type="project" value="UniProtKB-SubCell"/>
</dbReference>
<dbReference type="InterPro" id="IPR043047">
    <property type="entry name" value="Hri1_N_sf"/>
</dbReference>
<name>A0A9P7SYQ1_9HYPO</name>
<evidence type="ECO:0000256" key="4">
    <source>
        <dbReference type="ARBA" id="ARBA00017063"/>
    </source>
</evidence>
<organism evidence="7 8">
    <name type="scientific">Claviceps pusilla</name>
    <dbReference type="NCBI Taxonomy" id="123648"/>
    <lineage>
        <taxon>Eukaryota</taxon>
        <taxon>Fungi</taxon>
        <taxon>Dikarya</taxon>
        <taxon>Ascomycota</taxon>
        <taxon>Pezizomycotina</taxon>
        <taxon>Sordariomycetes</taxon>
        <taxon>Hypocreomycetidae</taxon>
        <taxon>Hypocreales</taxon>
        <taxon>Clavicipitaceae</taxon>
        <taxon>Claviceps</taxon>
    </lineage>
</organism>
<keyword evidence="8" id="KW-1185">Reference proteome</keyword>
<dbReference type="InterPro" id="IPR031818">
    <property type="entry name" value="Hri1"/>
</dbReference>
<evidence type="ECO:0000256" key="2">
    <source>
        <dbReference type="ARBA" id="ARBA00004496"/>
    </source>
</evidence>
<dbReference type="Proteomes" id="UP000748025">
    <property type="component" value="Unassembled WGS sequence"/>
</dbReference>
<dbReference type="CDD" id="cd11692">
    <property type="entry name" value="HRI1_N_like"/>
    <property type="match status" value="1"/>
</dbReference>
<comment type="caution">
    <text evidence="7">The sequence shown here is derived from an EMBL/GenBank/DDBJ whole genome shotgun (WGS) entry which is preliminary data.</text>
</comment>